<keyword evidence="3" id="KW-1185">Reference proteome</keyword>
<reference evidence="2 3" key="1">
    <citation type="submission" date="2014-12" db="EMBL/GenBank/DDBJ databases">
        <title>Draft genome sequences of 29 type strains of Enterococci.</title>
        <authorList>
            <person name="Zhong Z."/>
            <person name="Sun Z."/>
            <person name="Liu W."/>
            <person name="Zhang W."/>
            <person name="Zhang H."/>
        </authorList>
    </citation>
    <scope>NUCLEOTIDE SEQUENCE [LARGE SCALE GENOMIC DNA]</scope>
    <source>
        <strain evidence="2 3">DSM 17029</strain>
    </source>
</reference>
<organism evidence="2 3">
    <name type="scientific">Enterococcus canis</name>
    <dbReference type="NCBI Taxonomy" id="214095"/>
    <lineage>
        <taxon>Bacteria</taxon>
        <taxon>Bacillati</taxon>
        <taxon>Bacillota</taxon>
        <taxon>Bacilli</taxon>
        <taxon>Lactobacillales</taxon>
        <taxon>Enterococcaceae</taxon>
        <taxon>Enterococcus</taxon>
    </lineage>
</organism>
<evidence type="ECO:0000313" key="2">
    <source>
        <dbReference type="EMBL" id="OJG19070.1"/>
    </source>
</evidence>
<proteinExistence type="predicted"/>
<comment type="caution">
    <text evidence="2">The sequence shown here is derived from an EMBL/GenBank/DDBJ whole genome shotgun (WGS) entry which is preliminary data.</text>
</comment>
<evidence type="ECO:0008006" key="4">
    <source>
        <dbReference type="Google" id="ProtNLM"/>
    </source>
</evidence>
<feature type="transmembrane region" description="Helical" evidence="1">
    <location>
        <begin position="53"/>
        <end position="75"/>
    </location>
</feature>
<name>A0A1L8RH30_9ENTE</name>
<gene>
    <name evidence="2" type="ORF">RU97_GL001688</name>
</gene>
<evidence type="ECO:0000313" key="3">
    <source>
        <dbReference type="Proteomes" id="UP000181884"/>
    </source>
</evidence>
<keyword evidence="1" id="KW-0812">Transmembrane</keyword>
<dbReference type="STRING" id="214095.RU97_GL001688"/>
<protein>
    <recommendedName>
        <fullName evidence="4">Alkaline shock response membrane anchor protein AmaP</fullName>
    </recommendedName>
</protein>
<dbReference type="RefSeq" id="WP_067392790.1">
    <property type="nucleotide sequence ID" value="NZ_JXKH01000003.1"/>
</dbReference>
<keyword evidence="1" id="KW-0472">Membrane</keyword>
<sequence>MRKSTKILLILGLILLFFPLFFTLIENQAAGSASLHFMSLGEYPLVGRWMPTFLFWTSVGFMILLVVGIFIILFFPKAESELVLEKENGRLVIQRKALENFVLQTVKEEPFIADPNVKVKFKKNRIKVLVSGKMRKVFQLTDRQEELTGAIQKNIAMLMGTKENILTEVTFKDFNHEKRNPQQPRVE</sequence>
<keyword evidence="1" id="KW-1133">Transmembrane helix</keyword>
<dbReference type="EMBL" id="JXKH01000003">
    <property type="protein sequence ID" value="OJG19070.1"/>
    <property type="molecule type" value="Genomic_DNA"/>
</dbReference>
<dbReference type="Proteomes" id="UP000181884">
    <property type="component" value="Unassembled WGS sequence"/>
</dbReference>
<dbReference type="AlphaFoldDB" id="A0A1L8RH30"/>
<dbReference type="NCBIfam" id="NF033218">
    <property type="entry name" value="anchor_AmaP"/>
    <property type="match status" value="1"/>
</dbReference>
<evidence type="ECO:0000256" key="1">
    <source>
        <dbReference type="SAM" id="Phobius"/>
    </source>
</evidence>
<accession>A0A1L8RH30</accession>